<evidence type="ECO:0000256" key="4">
    <source>
        <dbReference type="ARBA" id="ARBA00023180"/>
    </source>
</evidence>
<evidence type="ECO:0000313" key="6">
    <source>
        <dbReference type="EMBL" id="KAJ8374468.1"/>
    </source>
</evidence>
<dbReference type="GO" id="GO:0004571">
    <property type="term" value="F:mannosyl-oligosaccharide 1,2-alpha-mannosidase activity"/>
    <property type="evidence" value="ECO:0007669"/>
    <property type="project" value="InterPro"/>
</dbReference>
<proteinExistence type="inferred from homology"/>
<evidence type="ECO:0008006" key="8">
    <source>
        <dbReference type="Google" id="ProtNLM"/>
    </source>
</evidence>
<dbReference type="InterPro" id="IPR012341">
    <property type="entry name" value="6hp_glycosidase-like_sf"/>
</dbReference>
<dbReference type="GO" id="GO:0006986">
    <property type="term" value="P:response to unfolded protein"/>
    <property type="evidence" value="ECO:0007669"/>
    <property type="project" value="UniProtKB-KW"/>
</dbReference>
<evidence type="ECO:0000313" key="7">
    <source>
        <dbReference type="Proteomes" id="UP001152622"/>
    </source>
</evidence>
<keyword evidence="3" id="KW-0256">Endoplasmic reticulum</keyword>
<dbReference type="GO" id="GO:0005975">
    <property type="term" value="P:carbohydrate metabolic process"/>
    <property type="evidence" value="ECO:0007669"/>
    <property type="project" value="InterPro"/>
</dbReference>
<dbReference type="EMBL" id="JAINUF010000002">
    <property type="protein sequence ID" value="KAJ8374468.1"/>
    <property type="molecule type" value="Genomic_DNA"/>
</dbReference>
<dbReference type="SUPFAM" id="SSF48225">
    <property type="entry name" value="Seven-hairpin glycosidases"/>
    <property type="match status" value="1"/>
</dbReference>
<dbReference type="InterPro" id="IPR001382">
    <property type="entry name" value="Glyco_hydro_47"/>
</dbReference>
<keyword evidence="5" id="KW-0834">Unfolded protein response</keyword>
<name>A0A9Q1G2W1_SYNKA</name>
<gene>
    <name evidence="6" type="ORF">SKAU_G00050480</name>
</gene>
<dbReference type="GO" id="GO:0016020">
    <property type="term" value="C:membrane"/>
    <property type="evidence" value="ECO:0007669"/>
    <property type="project" value="InterPro"/>
</dbReference>
<dbReference type="Pfam" id="PF01532">
    <property type="entry name" value="Glyco_hydro_47"/>
    <property type="match status" value="1"/>
</dbReference>
<organism evidence="6 7">
    <name type="scientific">Synaphobranchus kaupii</name>
    <name type="common">Kaup's arrowtooth eel</name>
    <dbReference type="NCBI Taxonomy" id="118154"/>
    <lineage>
        <taxon>Eukaryota</taxon>
        <taxon>Metazoa</taxon>
        <taxon>Chordata</taxon>
        <taxon>Craniata</taxon>
        <taxon>Vertebrata</taxon>
        <taxon>Euteleostomi</taxon>
        <taxon>Actinopterygii</taxon>
        <taxon>Neopterygii</taxon>
        <taxon>Teleostei</taxon>
        <taxon>Anguilliformes</taxon>
        <taxon>Synaphobranchidae</taxon>
        <taxon>Synaphobranchus</taxon>
    </lineage>
</organism>
<keyword evidence="4" id="KW-0325">Glycoprotein</keyword>
<dbReference type="GO" id="GO:0005509">
    <property type="term" value="F:calcium ion binding"/>
    <property type="evidence" value="ECO:0007669"/>
    <property type="project" value="InterPro"/>
</dbReference>
<dbReference type="PANTHER" id="PTHR45679:SF4">
    <property type="entry name" value="ALPHA-1,2-MANNOSIDASE"/>
    <property type="match status" value="1"/>
</dbReference>
<dbReference type="InterPro" id="IPR044674">
    <property type="entry name" value="EDEM1/2/3"/>
</dbReference>
<dbReference type="Proteomes" id="UP001152622">
    <property type="component" value="Chromosome 2"/>
</dbReference>
<dbReference type="PANTHER" id="PTHR45679">
    <property type="entry name" value="ER DEGRADATION-ENHANCING ALPHA-MANNOSIDASE-LIKE PROTEIN 2"/>
    <property type="match status" value="1"/>
</dbReference>
<dbReference type="AlphaFoldDB" id="A0A9Q1G2W1"/>
<keyword evidence="7" id="KW-1185">Reference proteome</keyword>
<comment type="subcellular location">
    <subcellularLocation>
        <location evidence="1">Endoplasmic reticulum</location>
    </subcellularLocation>
</comment>
<evidence type="ECO:0000256" key="3">
    <source>
        <dbReference type="ARBA" id="ARBA00022824"/>
    </source>
</evidence>
<dbReference type="GO" id="GO:0044322">
    <property type="term" value="C:endoplasmic reticulum quality control compartment"/>
    <property type="evidence" value="ECO:0007669"/>
    <property type="project" value="GOC"/>
</dbReference>
<dbReference type="OrthoDB" id="8118055at2759"/>
<sequence length="89" mass="9927">MACAGSIVLEFAALSRFTGDPVFEAHVHQALDFLWDKRQRNSNLVGTTTNITCGVGVGIDSYYEYLQKAYILLGDDLFLHRFNAATRDP</sequence>
<accession>A0A9Q1G2W1</accession>
<comment type="caution">
    <text evidence="6">The sequence shown here is derived from an EMBL/GenBank/DDBJ whole genome shotgun (WGS) entry which is preliminary data.</text>
</comment>
<reference evidence="6" key="1">
    <citation type="journal article" date="2023" name="Science">
        <title>Genome structures resolve the early diversification of teleost fishes.</title>
        <authorList>
            <person name="Parey E."/>
            <person name="Louis A."/>
            <person name="Montfort J."/>
            <person name="Bouchez O."/>
            <person name="Roques C."/>
            <person name="Iampietro C."/>
            <person name="Lluch J."/>
            <person name="Castinel A."/>
            <person name="Donnadieu C."/>
            <person name="Desvignes T."/>
            <person name="Floi Bucao C."/>
            <person name="Jouanno E."/>
            <person name="Wen M."/>
            <person name="Mejri S."/>
            <person name="Dirks R."/>
            <person name="Jansen H."/>
            <person name="Henkel C."/>
            <person name="Chen W.J."/>
            <person name="Zahm M."/>
            <person name="Cabau C."/>
            <person name="Klopp C."/>
            <person name="Thompson A.W."/>
            <person name="Robinson-Rechavi M."/>
            <person name="Braasch I."/>
            <person name="Lecointre G."/>
            <person name="Bobe J."/>
            <person name="Postlethwait J.H."/>
            <person name="Berthelot C."/>
            <person name="Roest Crollius H."/>
            <person name="Guiguen Y."/>
        </authorList>
    </citation>
    <scope>NUCLEOTIDE SEQUENCE</scope>
    <source>
        <strain evidence="6">WJC10195</strain>
    </source>
</reference>
<evidence type="ECO:0000256" key="1">
    <source>
        <dbReference type="ARBA" id="ARBA00004240"/>
    </source>
</evidence>
<evidence type="ECO:0000256" key="5">
    <source>
        <dbReference type="ARBA" id="ARBA00023230"/>
    </source>
</evidence>
<dbReference type="InterPro" id="IPR036026">
    <property type="entry name" value="Seven-hairpin_glycosidases"/>
</dbReference>
<dbReference type="Gene3D" id="1.50.10.10">
    <property type="match status" value="1"/>
</dbReference>
<dbReference type="GO" id="GO:1904380">
    <property type="term" value="P:endoplasmic reticulum mannose trimming"/>
    <property type="evidence" value="ECO:0007669"/>
    <property type="project" value="InterPro"/>
</dbReference>
<protein>
    <recommendedName>
        <fullName evidence="8">Alpha-1,2-Mannosidase</fullName>
    </recommendedName>
</protein>
<comment type="similarity">
    <text evidence="2">Belongs to the glycosyl hydrolase 47 family.</text>
</comment>
<evidence type="ECO:0000256" key="2">
    <source>
        <dbReference type="ARBA" id="ARBA00007658"/>
    </source>
</evidence>